<dbReference type="PANTHER" id="PTHR42941">
    <property type="entry name" value="SLL1037 PROTEIN"/>
    <property type="match status" value="1"/>
</dbReference>
<name>A0ABT2MGU0_9MYCO</name>
<dbReference type="EMBL" id="JAODWD010000005">
    <property type="protein sequence ID" value="MCT7660744.1"/>
    <property type="molecule type" value="Genomic_DNA"/>
</dbReference>
<gene>
    <name evidence="1" type="ORF">N4S67_20280</name>
</gene>
<keyword evidence="2" id="KW-1185">Reference proteome</keyword>
<accession>A0ABT2MGU0</accession>
<sequence>MTEPFIDRPLTLHIQADWGLANLTRVAGWLGMELTERTAPGTRVAIWNGRGFVDNVLAVGRGTVDLAIATPAHFIPMALDGRGPYIGEAFPDLRAIGAVPQTDRFVVAIRKSMGISTFNELRQAKPRLRLTTSRHDGISNVGLAMHEVLTRSRVDIEGWGGTILGHELPTDCLDDIIACRADAIAHEAVMLPHWQQISEDLNFLSIEDDVLRTLQDDLDWPDRVIPAGYFPGAPEIHTIDFSDFLIIARAELADDVAYALAWILGEAKDLFEAQYLHIPSERSPVTYPLDPVTMGKTPIPLHPGAARYYAGLEH</sequence>
<protein>
    <submittedName>
        <fullName evidence="1">Uncharacterized protein</fullName>
    </submittedName>
</protein>
<dbReference type="InterPro" id="IPR011852">
    <property type="entry name" value="TRAP_TAXI"/>
</dbReference>
<dbReference type="RefSeq" id="WP_260994821.1">
    <property type="nucleotide sequence ID" value="NZ_JAODWD010000005.1"/>
</dbReference>
<evidence type="ECO:0000313" key="1">
    <source>
        <dbReference type="EMBL" id="MCT7660744.1"/>
    </source>
</evidence>
<proteinExistence type="predicted"/>
<dbReference type="Proteomes" id="UP001206639">
    <property type="component" value="Unassembled WGS sequence"/>
</dbReference>
<reference evidence="2" key="1">
    <citation type="submission" date="2023-07" db="EMBL/GenBank/DDBJ databases">
        <authorList>
            <person name="Deng Y."/>
            <person name="Zhang Y.-Q."/>
        </authorList>
    </citation>
    <scope>NUCLEOTIDE SEQUENCE [LARGE SCALE GENOMIC DNA]</scope>
    <source>
        <strain evidence="2">CPCC 205710</strain>
    </source>
</reference>
<dbReference type="Pfam" id="PF16868">
    <property type="entry name" value="NMT1_3"/>
    <property type="match status" value="1"/>
</dbReference>
<organism evidence="1 2">
    <name type="scientific">Mycobacterium deserti</name>
    <dbReference type="NCBI Taxonomy" id="2978347"/>
    <lineage>
        <taxon>Bacteria</taxon>
        <taxon>Bacillati</taxon>
        <taxon>Actinomycetota</taxon>
        <taxon>Actinomycetes</taxon>
        <taxon>Mycobacteriales</taxon>
        <taxon>Mycobacteriaceae</taxon>
        <taxon>Mycobacterium</taxon>
    </lineage>
</organism>
<dbReference type="PANTHER" id="PTHR42941:SF1">
    <property type="entry name" value="SLL1037 PROTEIN"/>
    <property type="match status" value="1"/>
</dbReference>
<dbReference type="Gene3D" id="3.40.190.10">
    <property type="entry name" value="Periplasmic binding protein-like II"/>
    <property type="match status" value="2"/>
</dbReference>
<dbReference type="SUPFAM" id="SSF53850">
    <property type="entry name" value="Periplasmic binding protein-like II"/>
    <property type="match status" value="1"/>
</dbReference>
<evidence type="ECO:0000313" key="2">
    <source>
        <dbReference type="Proteomes" id="UP001206639"/>
    </source>
</evidence>
<comment type="caution">
    <text evidence="1">The sequence shown here is derived from an EMBL/GenBank/DDBJ whole genome shotgun (WGS) entry which is preliminary data.</text>
</comment>